<dbReference type="PROSITE" id="PS51355">
    <property type="entry name" value="GLUTATHIONE_PEROXID_3"/>
    <property type="match status" value="1"/>
</dbReference>
<dbReference type="GeneTree" id="ENSGT00940000160477"/>
<evidence type="ECO:0000256" key="3">
    <source>
        <dbReference type="ARBA" id="ARBA00012310"/>
    </source>
</evidence>
<evidence type="ECO:0000256" key="4">
    <source>
        <dbReference type="ARBA" id="ARBA00022525"/>
    </source>
</evidence>
<dbReference type="GO" id="GO:0005576">
    <property type="term" value="C:extracellular region"/>
    <property type="evidence" value="ECO:0007669"/>
    <property type="project" value="UniProtKB-SubCell"/>
</dbReference>
<dbReference type="GO" id="GO:0004602">
    <property type="term" value="F:glutathione peroxidase activity"/>
    <property type="evidence" value="ECO:0007669"/>
    <property type="project" value="UniProtKB-EC"/>
</dbReference>
<evidence type="ECO:0000313" key="10">
    <source>
        <dbReference type="Ensembl" id="ENSPMAP00000010828.1"/>
    </source>
</evidence>
<keyword evidence="8" id="KW-0560">Oxidoreductase</keyword>
<dbReference type="PANTHER" id="PTHR11592:SF88">
    <property type="entry name" value="GLUTATHIONE PEROXIDASE-RELATED"/>
    <property type="match status" value="1"/>
</dbReference>
<dbReference type="InterPro" id="IPR036249">
    <property type="entry name" value="Thioredoxin-like_sf"/>
</dbReference>
<dbReference type="OMA" id="DESMAFM"/>
<keyword evidence="4" id="KW-0964">Secreted</keyword>
<dbReference type="Ensembl" id="ENSPMAT00000010874.1">
    <property type="protein sequence ID" value="ENSPMAP00000010828.1"/>
    <property type="gene ID" value="ENSPMAG00000009852.1"/>
</dbReference>
<sequence>GMKSFYELSAKTLGGELVSFSRYRGKVVLIENVGTTTRDFTQLNELQGRYGAQGLAVLGFPCNQFGHQENSQNEEILNTLKYVRPGSGYEPNFTMFAKCEVNGKDTHPVFEFLKEKLPLPSDDPISFLQDPKHIIWSPVSRSDIAWNFEKFLVGPDGQPFKRYSKKFQTINIEEDLKFLLKQADVGSQRC</sequence>
<dbReference type="GO" id="GO:0006979">
    <property type="term" value="P:response to oxidative stress"/>
    <property type="evidence" value="ECO:0007669"/>
    <property type="project" value="InterPro"/>
</dbReference>
<evidence type="ECO:0000256" key="8">
    <source>
        <dbReference type="ARBA" id="ARBA00023002"/>
    </source>
</evidence>
<evidence type="ECO:0000256" key="9">
    <source>
        <dbReference type="ARBA" id="ARBA00036108"/>
    </source>
</evidence>
<dbReference type="EC" id="1.11.1.9" evidence="3"/>
<keyword evidence="7" id="KW-0712">Selenocysteine</keyword>
<dbReference type="Gene3D" id="3.40.30.10">
    <property type="entry name" value="Glutaredoxin"/>
    <property type="match status" value="1"/>
</dbReference>
<proteinExistence type="inferred from homology"/>
<evidence type="ECO:0000256" key="5">
    <source>
        <dbReference type="ARBA" id="ARBA00022559"/>
    </source>
</evidence>
<dbReference type="FunFam" id="3.40.30.10:FF:000153">
    <property type="entry name" value="Glutathione peroxidase"/>
    <property type="match status" value="1"/>
</dbReference>
<dbReference type="PANTHER" id="PTHR11592">
    <property type="entry name" value="GLUTATHIONE PEROXIDASE"/>
    <property type="match status" value="1"/>
</dbReference>
<dbReference type="PIRSF" id="PIRSF000303">
    <property type="entry name" value="Glutathion_perox"/>
    <property type="match status" value="1"/>
</dbReference>
<evidence type="ECO:0000256" key="7">
    <source>
        <dbReference type="ARBA" id="ARBA00022933"/>
    </source>
</evidence>
<dbReference type="PROSITE" id="PS00763">
    <property type="entry name" value="GLUTATHIONE_PEROXID_2"/>
    <property type="match status" value="1"/>
</dbReference>
<dbReference type="CDD" id="cd00340">
    <property type="entry name" value="GSH_Peroxidase"/>
    <property type="match status" value="1"/>
</dbReference>
<organism evidence="10">
    <name type="scientific">Petromyzon marinus</name>
    <name type="common">Sea lamprey</name>
    <dbReference type="NCBI Taxonomy" id="7757"/>
    <lineage>
        <taxon>Eukaryota</taxon>
        <taxon>Metazoa</taxon>
        <taxon>Chordata</taxon>
        <taxon>Craniata</taxon>
        <taxon>Vertebrata</taxon>
        <taxon>Cyclostomata</taxon>
        <taxon>Hyperoartia</taxon>
        <taxon>Petromyzontiformes</taxon>
        <taxon>Petromyzontidae</taxon>
        <taxon>Petromyzon</taxon>
    </lineage>
</organism>
<keyword evidence="6" id="KW-0732">Signal</keyword>
<protein>
    <recommendedName>
        <fullName evidence="3">glutathione peroxidase</fullName>
        <ecNumber evidence="3">1.11.1.9</ecNumber>
    </recommendedName>
</protein>
<dbReference type="Pfam" id="PF00255">
    <property type="entry name" value="GSHPx"/>
    <property type="match status" value="1"/>
</dbReference>
<evidence type="ECO:0000256" key="1">
    <source>
        <dbReference type="ARBA" id="ARBA00004613"/>
    </source>
</evidence>
<evidence type="ECO:0000256" key="6">
    <source>
        <dbReference type="ARBA" id="ARBA00022729"/>
    </source>
</evidence>
<keyword evidence="5" id="KW-0575">Peroxidase</keyword>
<reference evidence="10" key="2">
    <citation type="submission" date="2025-09" db="UniProtKB">
        <authorList>
            <consortium name="Ensembl"/>
        </authorList>
    </citation>
    <scope>IDENTIFICATION</scope>
</reference>
<dbReference type="InterPro" id="IPR000889">
    <property type="entry name" value="Glutathione_peroxidase"/>
</dbReference>
<comment type="subcellular location">
    <subcellularLocation>
        <location evidence="1">Secreted</location>
    </subcellularLocation>
</comment>
<comment type="similarity">
    <text evidence="2">Belongs to the glutathione peroxidase family.</text>
</comment>
<dbReference type="SUPFAM" id="SSF52833">
    <property type="entry name" value="Thioredoxin-like"/>
    <property type="match status" value="1"/>
</dbReference>
<dbReference type="STRING" id="7757.ENSPMAP00000010828"/>
<evidence type="ECO:0000256" key="2">
    <source>
        <dbReference type="ARBA" id="ARBA00006926"/>
    </source>
</evidence>
<dbReference type="HOGENOM" id="CLU_029507_2_0_1"/>
<dbReference type="AlphaFoldDB" id="S4S037"/>
<dbReference type="InterPro" id="IPR029760">
    <property type="entry name" value="GPX_CS"/>
</dbReference>
<accession>S4S037</accession>
<reference evidence="10" key="1">
    <citation type="submission" date="2025-08" db="UniProtKB">
        <authorList>
            <consortium name="Ensembl"/>
        </authorList>
    </citation>
    <scope>IDENTIFICATION</scope>
</reference>
<comment type="catalytic activity">
    <reaction evidence="9">
        <text>2 glutathione + H2O2 = glutathione disulfide + 2 H2O</text>
        <dbReference type="Rhea" id="RHEA:16833"/>
        <dbReference type="ChEBI" id="CHEBI:15377"/>
        <dbReference type="ChEBI" id="CHEBI:16240"/>
        <dbReference type="ChEBI" id="CHEBI:57925"/>
        <dbReference type="ChEBI" id="CHEBI:58297"/>
        <dbReference type="EC" id="1.11.1.9"/>
    </reaction>
    <physiologicalReaction direction="left-to-right" evidence="9">
        <dbReference type="Rhea" id="RHEA:16834"/>
    </physiologicalReaction>
</comment>
<name>S4S037_PETMA</name>